<evidence type="ECO:0000256" key="1">
    <source>
        <dbReference type="SAM" id="Phobius"/>
    </source>
</evidence>
<keyword evidence="1" id="KW-1133">Transmembrane helix</keyword>
<keyword evidence="2" id="KW-0732">Signal</keyword>
<name>A0A6J4VLC8_9BACT</name>
<evidence type="ECO:0008006" key="4">
    <source>
        <dbReference type="Google" id="ProtNLM"/>
    </source>
</evidence>
<sequence>MHRFIRAAASGGAIAALSALLPFAVSAHGEVEVAGGQYSLTIGFLEEPAFVGEQNGLDLRVAKAGGDGGTPIDGLAGSLQAEVIYGEETMALELSPAFGEPGAYRSVFFPTAEGDYTFRVFGEIEGVAVDERMTSSPDTFSAVESVEPLRFPKGDAGAEDGLVVGGIDDRSGGMPSGTGGALLLGALGLVGAGLALALRRGGRNGTAAAPVTARA</sequence>
<reference evidence="3" key="1">
    <citation type="submission" date="2020-02" db="EMBL/GenBank/DDBJ databases">
        <authorList>
            <person name="Meier V. D."/>
        </authorList>
    </citation>
    <scope>NUCLEOTIDE SEQUENCE</scope>
    <source>
        <strain evidence="3">AVDCRST_MAG19</strain>
    </source>
</reference>
<accession>A0A6J4VLC8</accession>
<feature type="transmembrane region" description="Helical" evidence="1">
    <location>
        <begin position="179"/>
        <end position="198"/>
    </location>
</feature>
<dbReference type="AlphaFoldDB" id="A0A6J4VLC8"/>
<keyword evidence="1" id="KW-0472">Membrane</keyword>
<proteinExistence type="predicted"/>
<gene>
    <name evidence="3" type="ORF">AVDCRST_MAG19-3920</name>
</gene>
<feature type="chain" id="PRO_5026950314" description="CopC domain-containing protein" evidence="2">
    <location>
        <begin position="28"/>
        <end position="215"/>
    </location>
</feature>
<evidence type="ECO:0000313" key="3">
    <source>
        <dbReference type="EMBL" id="CAA9580649.1"/>
    </source>
</evidence>
<feature type="signal peptide" evidence="2">
    <location>
        <begin position="1"/>
        <end position="27"/>
    </location>
</feature>
<organism evidence="3">
    <name type="scientific">uncultured Thermomicrobiales bacterium</name>
    <dbReference type="NCBI Taxonomy" id="1645740"/>
    <lineage>
        <taxon>Bacteria</taxon>
        <taxon>Pseudomonadati</taxon>
        <taxon>Thermomicrobiota</taxon>
        <taxon>Thermomicrobia</taxon>
        <taxon>Thermomicrobiales</taxon>
        <taxon>environmental samples</taxon>
    </lineage>
</organism>
<protein>
    <recommendedName>
        <fullName evidence="4">CopC domain-containing protein</fullName>
    </recommendedName>
</protein>
<evidence type="ECO:0000256" key="2">
    <source>
        <dbReference type="SAM" id="SignalP"/>
    </source>
</evidence>
<dbReference type="EMBL" id="CADCWL010000218">
    <property type="protein sequence ID" value="CAA9580649.1"/>
    <property type="molecule type" value="Genomic_DNA"/>
</dbReference>
<keyword evidence="1" id="KW-0812">Transmembrane</keyword>